<keyword evidence="2" id="KW-1185">Reference proteome</keyword>
<dbReference type="InterPro" id="IPR027271">
    <property type="entry name" value="Acetolactate_synth/TF_NikR_C"/>
</dbReference>
<evidence type="ECO:0000313" key="2">
    <source>
        <dbReference type="Proteomes" id="UP000253034"/>
    </source>
</evidence>
<dbReference type="Pfam" id="PF21699">
    <property type="entry name" value="TM1266-like"/>
    <property type="match status" value="1"/>
</dbReference>
<dbReference type="InterPro" id="IPR023860">
    <property type="entry name" value="FeFe-hyd_TM1266"/>
</dbReference>
<sequence>MKSLNIMGVLVDKRTQSAPRVQEILTKYGDSIMTRVGTHDPGEKQHGLITLNILDRSDKILALAEELGALEGVQVKTINMK</sequence>
<evidence type="ECO:0008006" key="3">
    <source>
        <dbReference type="Google" id="ProtNLM"/>
    </source>
</evidence>
<dbReference type="OrthoDB" id="1121298at2"/>
<dbReference type="Proteomes" id="UP000253034">
    <property type="component" value="Unassembled WGS sequence"/>
</dbReference>
<accession>A0A369AWY1</accession>
<proteinExistence type="predicted"/>
<name>A0A369AWY1_9FIRM</name>
<evidence type="ECO:0000313" key="1">
    <source>
        <dbReference type="EMBL" id="RCX12736.1"/>
    </source>
</evidence>
<dbReference type="EMBL" id="QPJT01000020">
    <property type="protein sequence ID" value="RCX12736.1"/>
    <property type="molecule type" value="Genomic_DNA"/>
</dbReference>
<dbReference type="RefSeq" id="WP_114298803.1">
    <property type="nucleotide sequence ID" value="NZ_QPJT01000020.1"/>
</dbReference>
<dbReference type="InterPro" id="IPR045865">
    <property type="entry name" value="ACT-like_dom_sf"/>
</dbReference>
<protein>
    <recommendedName>
        <fullName evidence="3">Iron-only hydrogenase system regulator</fullName>
    </recommendedName>
</protein>
<reference evidence="1 2" key="1">
    <citation type="submission" date="2018-07" db="EMBL/GenBank/DDBJ databases">
        <title>Genomic Encyclopedia of Type Strains, Phase IV (KMG-IV): sequencing the most valuable type-strain genomes for metagenomic binning, comparative biology and taxonomic classification.</title>
        <authorList>
            <person name="Goeker M."/>
        </authorList>
    </citation>
    <scope>NUCLEOTIDE SEQUENCE [LARGE SCALE GENOMIC DNA]</scope>
    <source>
        <strain evidence="1 2">DSM 27016</strain>
    </source>
</reference>
<dbReference type="SUPFAM" id="SSF55021">
    <property type="entry name" value="ACT-like"/>
    <property type="match status" value="1"/>
</dbReference>
<dbReference type="Gene3D" id="3.30.70.1150">
    <property type="entry name" value="ACT-like. Chain A, domain 2"/>
    <property type="match status" value="1"/>
</dbReference>
<gene>
    <name evidence="1" type="ORF">DFR58_12035</name>
</gene>
<dbReference type="AlphaFoldDB" id="A0A369AWY1"/>
<organism evidence="1 2">
    <name type="scientific">Anaerobacterium chartisolvens</name>
    <dbReference type="NCBI Taxonomy" id="1297424"/>
    <lineage>
        <taxon>Bacteria</taxon>
        <taxon>Bacillati</taxon>
        <taxon>Bacillota</taxon>
        <taxon>Clostridia</taxon>
        <taxon>Eubacteriales</taxon>
        <taxon>Oscillospiraceae</taxon>
        <taxon>Anaerobacterium</taxon>
    </lineage>
</organism>
<comment type="caution">
    <text evidence="1">The sequence shown here is derived from an EMBL/GenBank/DDBJ whole genome shotgun (WGS) entry which is preliminary data.</text>
</comment>